<reference evidence="4 5" key="1">
    <citation type="submission" date="2017-05" db="EMBL/GenBank/DDBJ databases">
        <authorList>
            <person name="Song R."/>
            <person name="Chenine A.L."/>
            <person name="Ruprecht R.M."/>
        </authorList>
    </citation>
    <scope>NUCLEOTIDE SEQUENCE [LARGE SCALE GENOMIC DNA]</scope>
    <source>
        <strain evidence="4 5">CECT 8899</strain>
    </source>
</reference>
<dbReference type="OrthoDB" id="149172at2"/>
<dbReference type="EMBL" id="FXZK01000003">
    <property type="protein sequence ID" value="SMY08034.1"/>
    <property type="molecule type" value="Genomic_DNA"/>
</dbReference>
<evidence type="ECO:0000313" key="5">
    <source>
        <dbReference type="Proteomes" id="UP000201613"/>
    </source>
</evidence>
<feature type="region of interest" description="Disordered" evidence="2">
    <location>
        <begin position="1"/>
        <end position="30"/>
    </location>
</feature>
<keyword evidence="5" id="KW-1185">Reference proteome</keyword>
<dbReference type="GO" id="GO:0005737">
    <property type="term" value="C:cytoplasm"/>
    <property type="evidence" value="ECO:0007669"/>
    <property type="project" value="TreeGrafter"/>
</dbReference>
<organism evidence="4 5">
    <name type="scientific">Flavimaricola marinus</name>
    <dbReference type="NCBI Taxonomy" id="1819565"/>
    <lineage>
        <taxon>Bacteria</taxon>
        <taxon>Pseudomonadati</taxon>
        <taxon>Pseudomonadota</taxon>
        <taxon>Alphaproteobacteria</taxon>
        <taxon>Rhodobacterales</taxon>
        <taxon>Paracoccaceae</taxon>
        <taxon>Flavimaricola</taxon>
    </lineage>
</organism>
<dbReference type="GO" id="GO:0016787">
    <property type="term" value="F:hydrolase activity"/>
    <property type="evidence" value="ECO:0007669"/>
    <property type="project" value="UniProtKB-KW"/>
</dbReference>
<dbReference type="GO" id="GO:0019748">
    <property type="term" value="P:secondary metabolic process"/>
    <property type="evidence" value="ECO:0007669"/>
    <property type="project" value="TreeGrafter"/>
</dbReference>
<dbReference type="PANTHER" id="PTHR21240:SF28">
    <property type="entry name" value="ISO-OROTATE DECARBOXYLASE (EUROFUNG)"/>
    <property type="match status" value="1"/>
</dbReference>
<dbReference type="Proteomes" id="UP000201613">
    <property type="component" value="Unassembled WGS sequence"/>
</dbReference>
<dbReference type="Gene3D" id="3.20.20.140">
    <property type="entry name" value="Metal-dependent hydrolases"/>
    <property type="match status" value="1"/>
</dbReference>
<evidence type="ECO:0000259" key="3">
    <source>
        <dbReference type="Pfam" id="PF04909"/>
    </source>
</evidence>
<dbReference type="SUPFAM" id="SSF51556">
    <property type="entry name" value="Metallo-dependent hydrolases"/>
    <property type="match status" value="1"/>
</dbReference>
<accession>A0A238LF46</accession>
<proteinExistence type="predicted"/>
<dbReference type="Pfam" id="PF04909">
    <property type="entry name" value="Amidohydro_2"/>
    <property type="match status" value="1"/>
</dbReference>
<protein>
    <submittedName>
        <fullName evidence="4">Amidohydrolase</fullName>
    </submittedName>
</protein>
<dbReference type="PANTHER" id="PTHR21240">
    <property type="entry name" value="2-AMINO-3-CARBOXYLMUCONATE-6-SEMIALDEHYDE DECARBOXYLASE"/>
    <property type="match status" value="1"/>
</dbReference>
<dbReference type="InterPro" id="IPR032465">
    <property type="entry name" value="ACMSD"/>
</dbReference>
<dbReference type="InterPro" id="IPR006680">
    <property type="entry name" value="Amidohydro-rel"/>
</dbReference>
<name>A0A238LF46_9RHOB</name>
<sequence length="362" mass="39538">MTHATIDTPDLGDAINRYGPTSGRPAPTDQLRLDSKTVDIHAHVMIPAGFEYMGPHMDVSKIAMVKHSNAETRAINMQQDKDRTIAMTDRDDRLRVLDAMGVDMQVVAPPPFQCWYQSPAEHCIKGSEIVNDGLAEWAAGAPDRFATLGTLPMTDPDAAIKELERCMGPLGMKGVQILTNIDGEEVASPRFEPVLKKAEELGALIMLHPNGFTHGERFQDYYFANVMGNPLETSLAVSHLIFSGVMERLPNLKVLAVHGGGFLPAYSARIDHAWGARKDSHANLPHPPTHYLRKMYFDSVVFSNHQLEYLVQTYGADKIVMGTDYPYDMADYDPVGHVAGSGLGDEAKAKVGGLSAAALLGL</sequence>
<dbReference type="GO" id="GO:0016831">
    <property type="term" value="F:carboxy-lyase activity"/>
    <property type="evidence" value="ECO:0007669"/>
    <property type="project" value="InterPro"/>
</dbReference>
<evidence type="ECO:0000256" key="2">
    <source>
        <dbReference type="SAM" id="MobiDB-lite"/>
    </source>
</evidence>
<evidence type="ECO:0000313" key="4">
    <source>
        <dbReference type="EMBL" id="SMY08034.1"/>
    </source>
</evidence>
<keyword evidence="4" id="KW-0378">Hydrolase</keyword>
<keyword evidence="1" id="KW-0456">Lyase</keyword>
<dbReference type="InterPro" id="IPR032466">
    <property type="entry name" value="Metal_Hydrolase"/>
</dbReference>
<feature type="domain" description="Amidohydrolase-related" evidence="3">
    <location>
        <begin position="38"/>
        <end position="362"/>
    </location>
</feature>
<dbReference type="AlphaFoldDB" id="A0A238LF46"/>
<dbReference type="RefSeq" id="WP_093992209.1">
    <property type="nucleotide sequence ID" value="NZ_FXZK01000003.1"/>
</dbReference>
<evidence type="ECO:0000256" key="1">
    <source>
        <dbReference type="ARBA" id="ARBA00023239"/>
    </source>
</evidence>
<gene>
    <name evidence="4" type="ORF">LOM8899_02181</name>
</gene>